<gene>
    <name evidence="1" type="ORF">LOK49_LG02G02945</name>
</gene>
<protein>
    <submittedName>
        <fullName evidence="1">Pentatricopeptide repeat-containing protein</fullName>
    </submittedName>
</protein>
<proteinExistence type="predicted"/>
<comment type="caution">
    <text evidence="1">The sequence shown here is derived from an EMBL/GenBank/DDBJ whole genome shotgun (WGS) entry which is preliminary data.</text>
</comment>
<organism evidence="1 2">
    <name type="scientific">Camellia lanceoleosa</name>
    <dbReference type="NCBI Taxonomy" id="1840588"/>
    <lineage>
        <taxon>Eukaryota</taxon>
        <taxon>Viridiplantae</taxon>
        <taxon>Streptophyta</taxon>
        <taxon>Embryophyta</taxon>
        <taxon>Tracheophyta</taxon>
        <taxon>Spermatophyta</taxon>
        <taxon>Magnoliopsida</taxon>
        <taxon>eudicotyledons</taxon>
        <taxon>Gunneridae</taxon>
        <taxon>Pentapetalae</taxon>
        <taxon>asterids</taxon>
        <taxon>Ericales</taxon>
        <taxon>Theaceae</taxon>
        <taxon>Camellia</taxon>
    </lineage>
</organism>
<accession>A0ACC0ILE6</accession>
<sequence length="149" mass="17141">MNSTISKTNPTPTPPCSPPHPSTFFPDLKQCKTMRDLNQFHAKFIKTARIHDPIAAAELLRFCALSPPPHRDLRYARHLFHHMDQPNCFSWNTIIRALSESNDNADEDPIEAVIVFRQLVQCEFIEPNRFTFPSVLKACARTGRIREEL</sequence>
<evidence type="ECO:0000313" key="2">
    <source>
        <dbReference type="Proteomes" id="UP001060215"/>
    </source>
</evidence>
<dbReference type="Proteomes" id="UP001060215">
    <property type="component" value="Chromosome 3"/>
</dbReference>
<reference evidence="1 2" key="1">
    <citation type="journal article" date="2022" name="Plant J.">
        <title>Chromosome-level genome of Camellia lanceoleosa provides a valuable resource for understanding genome evolution and self-incompatibility.</title>
        <authorList>
            <person name="Gong W."/>
            <person name="Xiao S."/>
            <person name="Wang L."/>
            <person name="Liao Z."/>
            <person name="Chang Y."/>
            <person name="Mo W."/>
            <person name="Hu G."/>
            <person name="Li W."/>
            <person name="Zhao G."/>
            <person name="Zhu H."/>
            <person name="Hu X."/>
            <person name="Ji K."/>
            <person name="Xiang X."/>
            <person name="Song Q."/>
            <person name="Yuan D."/>
            <person name="Jin S."/>
            <person name="Zhang L."/>
        </authorList>
    </citation>
    <scope>NUCLEOTIDE SEQUENCE [LARGE SCALE GENOMIC DNA]</scope>
    <source>
        <strain evidence="1">SQ_2022a</strain>
    </source>
</reference>
<dbReference type="EMBL" id="CM045760">
    <property type="protein sequence ID" value="KAI8026285.1"/>
    <property type="molecule type" value="Genomic_DNA"/>
</dbReference>
<evidence type="ECO:0000313" key="1">
    <source>
        <dbReference type="EMBL" id="KAI8026285.1"/>
    </source>
</evidence>
<keyword evidence="2" id="KW-1185">Reference proteome</keyword>
<name>A0ACC0ILE6_9ERIC</name>